<dbReference type="AlphaFoldDB" id="A0A6J8D9C2"/>
<dbReference type="InterPro" id="IPR051275">
    <property type="entry name" value="Cell_adhesion_signaling"/>
</dbReference>
<reference evidence="7 8" key="1">
    <citation type="submission" date="2020-06" db="EMBL/GenBank/DDBJ databases">
        <authorList>
            <person name="Li R."/>
            <person name="Bekaert M."/>
        </authorList>
    </citation>
    <scope>NUCLEOTIDE SEQUENCE [LARGE SCALE GENOMIC DNA]</scope>
    <source>
        <strain evidence="8">wild</strain>
    </source>
</reference>
<keyword evidence="3" id="KW-1015">Disulfide bond</keyword>
<evidence type="ECO:0000256" key="5">
    <source>
        <dbReference type="ARBA" id="ARBA00023319"/>
    </source>
</evidence>
<evidence type="ECO:0000313" key="7">
    <source>
        <dbReference type="EMBL" id="CAC5405303.1"/>
    </source>
</evidence>
<dbReference type="InterPro" id="IPR007110">
    <property type="entry name" value="Ig-like_dom"/>
</dbReference>
<feature type="domain" description="Ig-like" evidence="6">
    <location>
        <begin position="263"/>
        <end position="361"/>
    </location>
</feature>
<sequence length="547" mass="62302">MYFLRKGQENMYLMTKTTFGVETDPATGLKVVRKIEDEMTKNHRETDKEESSGIMPEVKVKKSNAMPALPSTAVCALPAPESASCNQLALRSTESKSNVNKYIQRDEDMTPPYIKGIHVRKTTAIEDSSSILTFKREGVVVYTTINEGLRFISESLYFSNFIIHVDLYIFNVSSEDVGYYRCFTPPFIVVKLQVANLKTIVGQEGKEIELKCSTNTVQYITGLNIESNGLIIAMGDNQSVRYSFIPDKTDHLTTYKCVDITHPSIMNEVRLIIRYAPVVKGRYTNETIECDCNGVPAMYSLYRLDQNSKDGKLVRSVNLNNETFTFNTESFPYQKNGRYTCFVSNGIPNSNGNVLQTWSIDVQYEGPPVFAPENRNVKTGALGQSISLSFYIYSYPEVEQIFVEPFYSIQRKIIKHHSILTSALRYTEYNSTAGIQGYEILIETEVLYISDFQIYHITAKNSLGESKYRFEIKNTDLLWFKNQTDINTIVGQEGTDMEIKCSSHKPRYVYFWVALIITSNGSFKAIGYNQSVSYLFYTKQNRPSDNI</sequence>
<dbReference type="GO" id="GO:0050839">
    <property type="term" value="F:cell adhesion molecule binding"/>
    <property type="evidence" value="ECO:0007669"/>
    <property type="project" value="TreeGrafter"/>
</dbReference>
<keyword evidence="8" id="KW-1185">Reference proteome</keyword>
<name>A0A6J8D9C2_MYTCO</name>
<dbReference type="GO" id="GO:0005886">
    <property type="term" value="C:plasma membrane"/>
    <property type="evidence" value="ECO:0007669"/>
    <property type="project" value="TreeGrafter"/>
</dbReference>
<evidence type="ECO:0000256" key="2">
    <source>
        <dbReference type="ARBA" id="ARBA00023136"/>
    </source>
</evidence>
<keyword evidence="5" id="KW-0393">Immunoglobulin domain</keyword>
<evidence type="ECO:0000256" key="3">
    <source>
        <dbReference type="ARBA" id="ARBA00023157"/>
    </source>
</evidence>
<gene>
    <name evidence="7" type="ORF">MCOR_39010</name>
</gene>
<dbReference type="PROSITE" id="PS50835">
    <property type="entry name" value="IG_LIKE"/>
    <property type="match status" value="1"/>
</dbReference>
<dbReference type="Proteomes" id="UP000507470">
    <property type="component" value="Unassembled WGS sequence"/>
</dbReference>
<keyword evidence="2" id="KW-0472">Membrane</keyword>
<dbReference type="PANTHER" id="PTHR11640:SF167">
    <property type="entry name" value="SIGNAL-REGULATORY PROTEIN BETA-1-LIKE"/>
    <property type="match status" value="1"/>
</dbReference>
<dbReference type="GO" id="GO:0098609">
    <property type="term" value="P:cell-cell adhesion"/>
    <property type="evidence" value="ECO:0007669"/>
    <property type="project" value="TreeGrafter"/>
</dbReference>
<dbReference type="GO" id="GO:0005911">
    <property type="term" value="C:cell-cell junction"/>
    <property type="evidence" value="ECO:0007669"/>
    <property type="project" value="TreeGrafter"/>
</dbReference>
<keyword evidence="4" id="KW-0325">Glycoprotein</keyword>
<evidence type="ECO:0000313" key="8">
    <source>
        <dbReference type="Proteomes" id="UP000507470"/>
    </source>
</evidence>
<dbReference type="EMBL" id="CACVKT020007119">
    <property type="protein sequence ID" value="CAC5405303.1"/>
    <property type="molecule type" value="Genomic_DNA"/>
</dbReference>
<dbReference type="PANTHER" id="PTHR11640">
    <property type="entry name" value="NEPHRIN"/>
    <property type="match status" value="1"/>
</dbReference>
<accession>A0A6J8D9C2</accession>
<organism evidence="7 8">
    <name type="scientific">Mytilus coruscus</name>
    <name type="common">Sea mussel</name>
    <dbReference type="NCBI Taxonomy" id="42192"/>
    <lineage>
        <taxon>Eukaryota</taxon>
        <taxon>Metazoa</taxon>
        <taxon>Spiralia</taxon>
        <taxon>Lophotrochozoa</taxon>
        <taxon>Mollusca</taxon>
        <taxon>Bivalvia</taxon>
        <taxon>Autobranchia</taxon>
        <taxon>Pteriomorphia</taxon>
        <taxon>Mytilida</taxon>
        <taxon>Mytiloidea</taxon>
        <taxon>Mytilidae</taxon>
        <taxon>Mytilinae</taxon>
        <taxon>Mytilus</taxon>
    </lineage>
</organism>
<evidence type="ECO:0000256" key="1">
    <source>
        <dbReference type="ARBA" id="ARBA00004479"/>
    </source>
</evidence>
<protein>
    <submittedName>
        <fullName evidence="7">HNT</fullName>
    </submittedName>
</protein>
<comment type="subcellular location">
    <subcellularLocation>
        <location evidence="1">Membrane</location>
        <topology evidence="1">Single-pass type I membrane protein</topology>
    </subcellularLocation>
</comment>
<evidence type="ECO:0000259" key="6">
    <source>
        <dbReference type="PROSITE" id="PS50835"/>
    </source>
</evidence>
<proteinExistence type="predicted"/>
<evidence type="ECO:0000256" key="4">
    <source>
        <dbReference type="ARBA" id="ARBA00023180"/>
    </source>
</evidence>